<dbReference type="RefSeq" id="WP_151067774.1">
    <property type="nucleotide sequence ID" value="NZ_CABVPL010000014.1"/>
</dbReference>
<keyword evidence="1" id="KW-0812">Transmembrane</keyword>
<gene>
    <name evidence="3" type="ORF">BLA24064_02445</name>
    <name evidence="2" type="ORF">F7R21_28640</name>
</gene>
<dbReference type="Proteomes" id="UP000494222">
    <property type="component" value="Unassembled WGS sequence"/>
</dbReference>
<name>A0A6H9SJN1_9BURK</name>
<proteinExistence type="predicted"/>
<reference evidence="3 5" key="2">
    <citation type="submission" date="2019-09" db="EMBL/GenBank/DDBJ databases">
        <authorList>
            <person name="Depoorter E."/>
        </authorList>
    </citation>
    <scope>NUCLEOTIDE SEQUENCE [LARGE SCALE GENOMIC DNA]</scope>
    <source>
        <strain evidence="3">LMG 24064</strain>
    </source>
</reference>
<evidence type="ECO:0000313" key="5">
    <source>
        <dbReference type="Proteomes" id="UP000494222"/>
    </source>
</evidence>
<dbReference type="EMBL" id="CABVPL010000014">
    <property type="protein sequence ID" value="VWB53551.1"/>
    <property type="molecule type" value="Genomic_DNA"/>
</dbReference>
<dbReference type="AlphaFoldDB" id="A0A6H9SJN1"/>
<evidence type="ECO:0000256" key="1">
    <source>
        <dbReference type="SAM" id="Phobius"/>
    </source>
</evidence>
<evidence type="ECO:0000313" key="4">
    <source>
        <dbReference type="Proteomes" id="UP000430232"/>
    </source>
</evidence>
<reference evidence="2 4" key="1">
    <citation type="submission" date="2019-09" db="EMBL/GenBank/DDBJ databases">
        <title>Draft genome sequences of 48 bacterial type strains from the CCUG.</title>
        <authorList>
            <person name="Tunovic T."/>
            <person name="Pineiro-Iglesias B."/>
            <person name="Unosson C."/>
            <person name="Inganas E."/>
            <person name="Ohlen M."/>
            <person name="Cardew S."/>
            <person name="Jensie-Markopoulos S."/>
            <person name="Salva-Serra F."/>
            <person name="Jaen-Luchoro D."/>
            <person name="Karlsson R."/>
            <person name="Svensson-Stadler L."/>
            <person name="Chun J."/>
            <person name="Moore E."/>
        </authorList>
    </citation>
    <scope>NUCLEOTIDE SEQUENCE [LARGE SCALE GENOMIC DNA]</scope>
    <source>
        <strain evidence="2 4">CCUG 54555</strain>
    </source>
</reference>
<dbReference type="Proteomes" id="UP000430232">
    <property type="component" value="Unassembled WGS sequence"/>
</dbReference>
<accession>A0A6H9SJN1</accession>
<protein>
    <submittedName>
        <fullName evidence="2">Uncharacterized protein</fullName>
    </submittedName>
</protein>
<keyword evidence="1" id="KW-1133">Transmembrane helix</keyword>
<organism evidence="2 4">
    <name type="scientific">Burkholderia latens</name>
    <dbReference type="NCBI Taxonomy" id="488446"/>
    <lineage>
        <taxon>Bacteria</taxon>
        <taxon>Pseudomonadati</taxon>
        <taxon>Pseudomonadota</taxon>
        <taxon>Betaproteobacteria</taxon>
        <taxon>Burkholderiales</taxon>
        <taxon>Burkholderiaceae</taxon>
        <taxon>Burkholderia</taxon>
        <taxon>Burkholderia cepacia complex</taxon>
    </lineage>
</organism>
<evidence type="ECO:0000313" key="2">
    <source>
        <dbReference type="EMBL" id="KAB0632940.1"/>
    </source>
</evidence>
<dbReference type="GeneID" id="99789709"/>
<dbReference type="EMBL" id="VZOJ01000121">
    <property type="protein sequence ID" value="KAB0632940.1"/>
    <property type="molecule type" value="Genomic_DNA"/>
</dbReference>
<keyword evidence="1" id="KW-0472">Membrane</keyword>
<evidence type="ECO:0000313" key="3">
    <source>
        <dbReference type="EMBL" id="VWB53551.1"/>
    </source>
</evidence>
<sequence length="149" mass="16661">MKRACEISIGLLCIYLIANLLTLIWITHHEFFPRFPETWANRLADWYGARNAEEVADLEGLVGGFYSPRPPLSFIRFSSERTEKGAIDVAGARLRLSVPRPFVEPQAGASLGDSRHQRYVVTGKRFLRDHTVDCRLFSATAGSPLARGA</sequence>
<keyword evidence="4" id="KW-1185">Reference proteome</keyword>
<feature type="transmembrane region" description="Helical" evidence="1">
    <location>
        <begin position="7"/>
        <end position="26"/>
    </location>
</feature>
<dbReference type="OrthoDB" id="9155720at2"/>